<dbReference type="PRINTS" id="PR00081">
    <property type="entry name" value="GDHRDH"/>
</dbReference>
<evidence type="ECO:0000256" key="1">
    <source>
        <dbReference type="ARBA" id="ARBA00023002"/>
    </source>
</evidence>
<dbReference type="EMBL" id="JBHUIM010000001">
    <property type="protein sequence ID" value="MFD2244842.1"/>
    <property type="molecule type" value="Genomic_DNA"/>
</dbReference>
<sequence length="256" mass="27881">MQQNRWTLNGKKAVVTGGSKGIGQAIVEEFVSLGADVLAVARKEADLLPLKHRFPDQVHILVADVSTEDGRGALVQYVQENWGTLDMLINNVGTNIRKPTTSYTPEEFDFILNTNLRSAFELCRLLHPMLQQATQGNVINITSVAGLIHVRTGSVYGMTKAALVQLTRNLAAEWAPDGIRVNAVAPWYISTPLAETVLQNPEFYDAVISRTPMRQIGKPEDVSAAVAFLCMPAASYITGQCLAVDGGFTINGFHPM</sequence>
<dbReference type="PANTHER" id="PTHR42898">
    <property type="entry name" value="TROPINONE REDUCTASE"/>
    <property type="match status" value="1"/>
</dbReference>
<name>A0ABW5CR28_9BACT</name>
<comment type="caution">
    <text evidence="2">The sequence shown here is derived from an EMBL/GenBank/DDBJ whole genome shotgun (WGS) entry which is preliminary data.</text>
</comment>
<dbReference type="PANTHER" id="PTHR42898:SF6">
    <property type="entry name" value="NADP-DEPENDENT MANNITOL DEHYDROGENASE"/>
    <property type="match status" value="1"/>
</dbReference>
<dbReference type="PRINTS" id="PR00080">
    <property type="entry name" value="SDRFAMILY"/>
</dbReference>
<dbReference type="InterPro" id="IPR020904">
    <property type="entry name" value="Sc_DH/Rdtase_CS"/>
</dbReference>
<dbReference type="NCBIfam" id="NF006693">
    <property type="entry name" value="PRK09242.1"/>
    <property type="match status" value="1"/>
</dbReference>
<dbReference type="InterPro" id="IPR002347">
    <property type="entry name" value="SDR_fam"/>
</dbReference>
<organism evidence="2 3">
    <name type="scientific">Pontibacter ruber</name>
    <dbReference type="NCBI Taxonomy" id="1343895"/>
    <lineage>
        <taxon>Bacteria</taxon>
        <taxon>Pseudomonadati</taxon>
        <taxon>Bacteroidota</taxon>
        <taxon>Cytophagia</taxon>
        <taxon>Cytophagales</taxon>
        <taxon>Hymenobacteraceae</taxon>
        <taxon>Pontibacter</taxon>
    </lineage>
</organism>
<dbReference type="Proteomes" id="UP001597374">
    <property type="component" value="Unassembled WGS sequence"/>
</dbReference>
<evidence type="ECO:0000313" key="2">
    <source>
        <dbReference type="EMBL" id="MFD2244842.1"/>
    </source>
</evidence>
<dbReference type="RefSeq" id="WP_250429782.1">
    <property type="nucleotide sequence ID" value="NZ_JALPRR010000002.1"/>
</dbReference>
<dbReference type="PROSITE" id="PS00061">
    <property type="entry name" value="ADH_SHORT"/>
    <property type="match status" value="1"/>
</dbReference>
<dbReference type="InterPro" id="IPR045000">
    <property type="entry name" value="TR"/>
</dbReference>
<dbReference type="InterPro" id="IPR036291">
    <property type="entry name" value="NAD(P)-bd_dom_sf"/>
</dbReference>
<reference evidence="3" key="1">
    <citation type="journal article" date="2019" name="Int. J. Syst. Evol. Microbiol.">
        <title>The Global Catalogue of Microorganisms (GCM) 10K type strain sequencing project: providing services to taxonomists for standard genome sequencing and annotation.</title>
        <authorList>
            <consortium name="The Broad Institute Genomics Platform"/>
            <consortium name="The Broad Institute Genome Sequencing Center for Infectious Disease"/>
            <person name="Wu L."/>
            <person name="Ma J."/>
        </authorList>
    </citation>
    <scope>NUCLEOTIDE SEQUENCE [LARGE SCALE GENOMIC DNA]</scope>
    <source>
        <strain evidence="3">CGMCC 4.1782</strain>
    </source>
</reference>
<keyword evidence="3" id="KW-1185">Reference proteome</keyword>
<dbReference type="Pfam" id="PF13561">
    <property type="entry name" value="adh_short_C2"/>
    <property type="match status" value="1"/>
</dbReference>
<proteinExistence type="predicted"/>
<keyword evidence="1" id="KW-0560">Oxidoreductase</keyword>
<gene>
    <name evidence="2" type="ORF">ACFSKP_01165</name>
</gene>
<dbReference type="NCBIfam" id="NF005559">
    <property type="entry name" value="PRK07231.1"/>
    <property type="match status" value="1"/>
</dbReference>
<protein>
    <submittedName>
        <fullName evidence="2">SDR family oxidoreductase</fullName>
    </submittedName>
</protein>
<evidence type="ECO:0000313" key="3">
    <source>
        <dbReference type="Proteomes" id="UP001597374"/>
    </source>
</evidence>
<accession>A0ABW5CR28</accession>
<dbReference type="SUPFAM" id="SSF51735">
    <property type="entry name" value="NAD(P)-binding Rossmann-fold domains"/>
    <property type="match status" value="1"/>
</dbReference>
<dbReference type="Gene3D" id="3.40.50.720">
    <property type="entry name" value="NAD(P)-binding Rossmann-like Domain"/>
    <property type="match status" value="1"/>
</dbReference>